<dbReference type="RefSeq" id="WP_009526747.1">
    <property type="nucleotide sequence ID" value="NZ_JH815225.1"/>
</dbReference>
<evidence type="ECO:0000313" key="1">
    <source>
        <dbReference type="EMBL" id="EHL14793.1"/>
    </source>
</evidence>
<protein>
    <submittedName>
        <fullName evidence="1">Uncharacterized protein</fullName>
    </submittedName>
</protein>
<reference evidence="1 2" key="1">
    <citation type="submission" date="2012-05" db="EMBL/GenBank/DDBJ databases">
        <title>The Genome Sequence of Eubacteriaceae bacterium CM2.</title>
        <authorList>
            <consortium name="The Broad Institute Genome Sequencing Platform"/>
            <person name="Earl A."/>
            <person name="Ward D."/>
            <person name="Feldgarden M."/>
            <person name="Gevers D."/>
            <person name="Sizova M."/>
            <person name="Hazen A."/>
            <person name="Epstein S."/>
            <person name="Walker B."/>
            <person name="Young S.K."/>
            <person name="Zeng Q."/>
            <person name="Gargeya S."/>
            <person name="Fitzgerald M."/>
            <person name="Haas B."/>
            <person name="Abouelleil A."/>
            <person name="Alvarado L."/>
            <person name="Arachchi H.M."/>
            <person name="Berlin A."/>
            <person name="Chapman S.B."/>
            <person name="Goldberg J."/>
            <person name="Griggs A."/>
            <person name="Gujja S."/>
            <person name="Hansen M."/>
            <person name="Howarth C."/>
            <person name="Imamovic A."/>
            <person name="Larimer J."/>
            <person name="McCowen C."/>
            <person name="Montmayeur A."/>
            <person name="Murphy C."/>
            <person name="Neiman D."/>
            <person name="Pearson M."/>
            <person name="Priest M."/>
            <person name="Roberts A."/>
            <person name="Saif S."/>
            <person name="Shea T."/>
            <person name="Sisk P."/>
            <person name="Sykes S."/>
            <person name="Wortman J."/>
            <person name="Nusbaum C."/>
            <person name="Birren B."/>
        </authorList>
    </citation>
    <scope>NUCLEOTIDE SEQUENCE [LARGE SCALE GENOMIC DNA]</scope>
    <source>
        <strain evidence="1 2">CM2</strain>
    </source>
</reference>
<dbReference type="HOGENOM" id="CLU_2451987_0_0_9"/>
<evidence type="ECO:0000313" key="2">
    <source>
        <dbReference type="Proteomes" id="UP000017818"/>
    </source>
</evidence>
<dbReference type="Proteomes" id="UP000017818">
    <property type="component" value="Unassembled WGS sequence"/>
</dbReference>
<sequence length="89" mass="10360">MNDVSVFYVDSSPAKKGHFFYNNEIHSPEELIEFAPNILVIAVGDANMIPVLKRTKDLFGSEYKNKRVYILGKMMNHEFQMDQFKEQKS</sequence>
<dbReference type="EMBL" id="AFZF02000004">
    <property type="protein sequence ID" value="EHL14793.1"/>
    <property type="molecule type" value="Genomic_DNA"/>
</dbReference>
<organism evidence="1 2">
    <name type="scientific">Peptoanaerobacter stomatis</name>
    <dbReference type="NCBI Taxonomy" id="796937"/>
    <lineage>
        <taxon>Bacteria</taxon>
        <taxon>Bacillati</taxon>
        <taxon>Bacillota</taxon>
        <taxon>Clostridia</taxon>
        <taxon>Peptostreptococcales</taxon>
        <taxon>Filifactoraceae</taxon>
        <taxon>Peptoanaerobacter</taxon>
    </lineage>
</organism>
<comment type="caution">
    <text evidence="1">The sequence shown here is derived from an EMBL/GenBank/DDBJ whole genome shotgun (WGS) entry which is preliminary data.</text>
</comment>
<accession>V9HNR2</accession>
<proteinExistence type="predicted"/>
<dbReference type="AlphaFoldDB" id="V9HNR2"/>
<gene>
    <name evidence="1" type="ORF">HMPREF9630_00836</name>
</gene>
<name>V9HNR2_9FIRM</name>